<dbReference type="AlphaFoldDB" id="C9ZDS8"/>
<organism evidence="2 3">
    <name type="scientific">Streptomyces scabiei (strain 87.22)</name>
    <dbReference type="NCBI Taxonomy" id="680198"/>
    <lineage>
        <taxon>Bacteria</taxon>
        <taxon>Bacillati</taxon>
        <taxon>Actinomycetota</taxon>
        <taxon>Actinomycetes</taxon>
        <taxon>Kitasatosporales</taxon>
        <taxon>Streptomycetaceae</taxon>
        <taxon>Streptomyces</taxon>
    </lineage>
</organism>
<dbReference type="KEGG" id="scb:SCAB_48011"/>
<evidence type="ECO:0000259" key="1">
    <source>
        <dbReference type="SMART" id="SM00507"/>
    </source>
</evidence>
<dbReference type="Proteomes" id="UP000001444">
    <property type="component" value="Chromosome"/>
</dbReference>
<sequence>MSVGAEKVGGMPRNLHPARDISARVRREVLDACCAYCGDPFPTEVDHIVPVAQGGTSDRENLAPARSPCNGEKLDFTPEEWKAWRLEMGWCWPPKSRAARIQELVEQYMASA</sequence>
<proteinExistence type="predicted"/>
<dbReference type="InterPro" id="IPR052892">
    <property type="entry name" value="NA-targeting_endonuclease"/>
</dbReference>
<dbReference type="SMART" id="SM00507">
    <property type="entry name" value="HNHc"/>
    <property type="match status" value="1"/>
</dbReference>
<dbReference type="STRING" id="680198.SCAB_48011"/>
<dbReference type="InterPro" id="IPR003615">
    <property type="entry name" value="HNH_nuc"/>
</dbReference>
<dbReference type="GO" id="GO:0004519">
    <property type="term" value="F:endonuclease activity"/>
    <property type="evidence" value="ECO:0007669"/>
    <property type="project" value="InterPro"/>
</dbReference>
<dbReference type="Pfam" id="PF01844">
    <property type="entry name" value="HNH"/>
    <property type="match status" value="1"/>
</dbReference>
<evidence type="ECO:0000313" key="3">
    <source>
        <dbReference type="Proteomes" id="UP000001444"/>
    </source>
</evidence>
<reference evidence="2 3" key="1">
    <citation type="journal article" date="2010" name="Mol. Plant Microbe Interact.">
        <title>Streptomyces scabies 87-22 contains a coronafacic acid-like biosynthetic cluster that contributes to plant-microbe interactions.</title>
        <authorList>
            <person name="Bignell D.R."/>
            <person name="Seipke R.F."/>
            <person name="Huguet-Tapia J.C."/>
            <person name="Chambers A.H."/>
            <person name="Parry R.J."/>
            <person name="Loria R."/>
        </authorList>
    </citation>
    <scope>NUCLEOTIDE SEQUENCE [LARGE SCALE GENOMIC DNA]</scope>
    <source>
        <strain evidence="2 3">87.22</strain>
    </source>
</reference>
<dbReference type="HOGENOM" id="CLU_2144518_0_0_11"/>
<dbReference type="EMBL" id="FN554889">
    <property type="protein sequence ID" value="CBG71852.1"/>
    <property type="molecule type" value="Genomic_DNA"/>
</dbReference>
<dbReference type="GO" id="GO:0008270">
    <property type="term" value="F:zinc ion binding"/>
    <property type="evidence" value="ECO:0007669"/>
    <property type="project" value="InterPro"/>
</dbReference>
<evidence type="ECO:0000313" key="2">
    <source>
        <dbReference type="EMBL" id="CBG71852.1"/>
    </source>
</evidence>
<dbReference type="eggNOG" id="COG1403">
    <property type="taxonomic scope" value="Bacteria"/>
</dbReference>
<dbReference type="PANTHER" id="PTHR33877:SF1">
    <property type="entry name" value="TYPE IV METHYL-DIRECTED RESTRICTION ENZYME ECOKMCRA"/>
    <property type="match status" value="1"/>
</dbReference>
<keyword evidence="3" id="KW-1185">Reference proteome</keyword>
<protein>
    <recommendedName>
        <fullName evidence="1">HNH nuclease domain-containing protein</fullName>
    </recommendedName>
</protein>
<dbReference type="InterPro" id="IPR002711">
    <property type="entry name" value="HNH"/>
</dbReference>
<dbReference type="Gene3D" id="1.10.30.50">
    <property type="match status" value="1"/>
</dbReference>
<feature type="domain" description="HNH nuclease" evidence="1">
    <location>
        <begin position="24"/>
        <end position="71"/>
    </location>
</feature>
<accession>C9ZDS8</accession>
<dbReference type="GO" id="GO:0003676">
    <property type="term" value="F:nucleic acid binding"/>
    <property type="evidence" value="ECO:0007669"/>
    <property type="project" value="InterPro"/>
</dbReference>
<dbReference type="CDD" id="cd00085">
    <property type="entry name" value="HNHc"/>
    <property type="match status" value="1"/>
</dbReference>
<name>C9ZDS8_STRSW</name>
<gene>
    <name evidence="2" type="ordered locus">SCAB_48011</name>
</gene>
<dbReference type="PANTHER" id="PTHR33877">
    <property type="entry name" value="SLL1193 PROTEIN"/>
    <property type="match status" value="1"/>
</dbReference>